<dbReference type="InterPro" id="IPR036961">
    <property type="entry name" value="Kinesin_motor_dom_sf"/>
</dbReference>
<comment type="similarity">
    <text evidence="17">Belongs to the TRAFAC class myosin-kinesin ATPase superfamily. Kinesin family.</text>
</comment>
<comment type="subcellular location">
    <subcellularLocation>
        <location evidence="3">Cell projection</location>
        <location evidence="3">Axon</location>
    </subcellularLocation>
    <subcellularLocation>
        <location evidence="2">Cell projection</location>
        <location evidence="2">Dendrite</location>
    </subcellularLocation>
    <subcellularLocation>
        <location evidence="4">Cell projection</location>
        <location evidence="4">Growth cone</location>
    </subcellularLocation>
    <subcellularLocation>
        <location evidence="1">Cytoplasm</location>
        <location evidence="1">Cytoskeleton</location>
    </subcellularLocation>
</comment>
<keyword evidence="12 18" id="KW-0175">Coiled coil</keyword>
<dbReference type="InterPro" id="IPR027417">
    <property type="entry name" value="P-loop_NTPase"/>
</dbReference>
<keyword evidence="11 17" id="KW-0067">ATP-binding</keyword>
<evidence type="ECO:0000256" key="11">
    <source>
        <dbReference type="ARBA" id="ARBA00022840"/>
    </source>
</evidence>
<keyword evidence="14" id="KW-0206">Cytoskeleton</keyword>
<dbReference type="GeneTree" id="ENSGT00940000155323"/>
<evidence type="ECO:0000256" key="5">
    <source>
        <dbReference type="ARBA" id="ARBA00022490"/>
    </source>
</evidence>
<feature type="compositionally biased region" description="Low complexity" evidence="19">
    <location>
        <begin position="1181"/>
        <end position="1193"/>
    </location>
</feature>
<evidence type="ECO:0000256" key="9">
    <source>
        <dbReference type="ARBA" id="ARBA00022737"/>
    </source>
</evidence>
<dbReference type="PANTHER" id="PTHR47969:SF31">
    <property type="entry name" value="KINESIN FAMILY MEMBER 21A"/>
    <property type="match status" value="1"/>
</dbReference>
<evidence type="ECO:0000256" key="14">
    <source>
        <dbReference type="ARBA" id="ARBA00023212"/>
    </source>
</evidence>
<protein>
    <submittedName>
        <fullName evidence="21">Kinesin family member 21A</fullName>
    </submittedName>
</protein>
<keyword evidence="7 16" id="KW-0853">WD repeat</keyword>
<accession>A0A7N8XCP5</accession>
<dbReference type="InterPro" id="IPR056532">
    <property type="entry name" value="KIF21A/B_hel_2"/>
</dbReference>
<dbReference type="PROSITE" id="PS00411">
    <property type="entry name" value="KINESIN_MOTOR_1"/>
    <property type="match status" value="1"/>
</dbReference>
<keyword evidence="8" id="KW-0493">Microtubule</keyword>
<evidence type="ECO:0000259" key="20">
    <source>
        <dbReference type="PROSITE" id="PS50067"/>
    </source>
</evidence>
<keyword evidence="5" id="KW-0963">Cytoplasm</keyword>
<dbReference type="InParanoid" id="A0A7N8XCP5"/>
<feature type="compositionally biased region" description="Acidic residues" evidence="19">
    <location>
        <begin position="594"/>
        <end position="626"/>
    </location>
</feature>
<feature type="repeat" description="WD" evidence="16">
    <location>
        <begin position="1432"/>
        <end position="1471"/>
    </location>
</feature>
<evidence type="ECO:0000256" key="8">
    <source>
        <dbReference type="ARBA" id="ARBA00022701"/>
    </source>
</evidence>
<dbReference type="Pfam" id="PF23203">
    <property type="entry name" value="KIF21A"/>
    <property type="match status" value="1"/>
</dbReference>
<evidence type="ECO:0000256" key="1">
    <source>
        <dbReference type="ARBA" id="ARBA00004245"/>
    </source>
</evidence>
<dbReference type="Pfam" id="PF23204">
    <property type="entry name" value="KIF21A_2nd"/>
    <property type="match status" value="1"/>
</dbReference>
<dbReference type="GO" id="GO:0007018">
    <property type="term" value="P:microtubule-based movement"/>
    <property type="evidence" value="ECO:0007669"/>
    <property type="project" value="InterPro"/>
</dbReference>
<dbReference type="GO" id="GO:0030426">
    <property type="term" value="C:growth cone"/>
    <property type="evidence" value="ECO:0007669"/>
    <property type="project" value="UniProtKB-SubCell"/>
</dbReference>
<dbReference type="PROSITE" id="PS50067">
    <property type="entry name" value="KINESIN_MOTOR_2"/>
    <property type="match status" value="1"/>
</dbReference>
<evidence type="ECO:0000256" key="17">
    <source>
        <dbReference type="PROSITE-ProRule" id="PRU00283"/>
    </source>
</evidence>
<dbReference type="CDD" id="cd01372">
    <property type="entry name" value="KISc_KIF4"/>
    <property type="match status" value="1"/>
</dbReference>
<evidence type="ECO:0000256" key="3">
    <source>
        <dbReference type="ARBA" id="ARBA00004489"/>
    </source>
</evidence>
<evidence type="ECO:0000256" key="6">
    <source>
        <dbReference type="ARBA" id="ARBA00022553"/>
    </source>
</evidence>
<dbReference type="InterPro" id="IPR036322">
    <property type="entry name" value="WD40_repeat_dom_sf"/>
</dbReference>
<dbReference type="Gene3D" id="3.40.850.10">
    <property type="entry name" value="Kinesin motor domain"/>
    <property type="match status" value="1"/>
</dbReference>
<dbReference type="PANTHER" id="PTHR47969">
    <property type="entry name" value="CHROMOSOME-ASSOCIATED KINESIN KIF4A-RELATED"/>
    <property type="match status" value="1"/>
</dbReference>
<dbReference type="Pfam" id="PF00400">
    <property type="entry name" value="WD40"/>
    <property type="match status" value="3"/>
</dbReference>
<sequence length="1555" mass="173477">LIGAVISESVFKIFFLSSRIRPQLAKEKIEGCHICTYVMPGEPQVVLGKDKAFTYDYVFDIDTQQDPIYTHCTERLIEGCFEGYNATIFAYGQTGSGKTYTMGTGFDVNIGVDELGIIPRAVNHLFRGIEERTRAATEQGRPVPEFKINAQFLELYNEEVLDLFDSTRDIEARKQKSNIKIHEDANGGIYTVGVTTRTVTSAMMQCLKLGALSRTTASTQMNVQSSRSHAIFTIHLCQVRVCPPDNSDNATDNRLANDSTINEFETLTAKFHFVDLAGSERLKRTGATGDRAKEGISINCGLLALGNVISALGDRSKRSTHVPYRDSKLTRLLQDSLGGNSQTVMIACISPSDRDFMETLNTLKYANRARNIKNKVMVNQDRASQQISALRTEIARLQMELMEYRTGKRMVGEDGMEGINDLVHENSMLQTENNNLRVRVKAMQETIDAQRARLTQILSDQANQALGKAGEGNEEIGNMIQNYIKEIEELRAKLLESEAVNENLRKNLSRASTRSSLYGGPGSFSPAIFAPEKEASDVIELAKKNLEKLRKMERKKKKRYCMRVVTAAVLICSYCFLRKKVSFVENVSLTEGSDHEEGEDANGEEEDFDIAGEETSDGSDSEELEEKENVQADLANITCEIAIKQKLIDELENSQRRLHTLKQQYEQKLMMLQHKIRDTQLERDKVLHNIGSVESGTEEKAKKIKLEYEKKLSSMNKELQKLQSAQKEHARLLKNQSQYEKQLKKLQQDVAEMKKTKVVLMRQMKEQQERNRATECRRNREIASLKKDQRRHQVRQLEAQKRQQEVILRRKNEEVTALRRQVRPVSGKVSRKVSLPEPLQEASHRATPGRLPTSGVSPIYLTRTARAKWQTLERRVSDIIMQRMTISNMETDMNRLLKQREELTRRKERVSRKREKMVVEGADADRSLASLNEELESLSANIDYINDSIADCQANIMQMEEAKEEGDTVDVTAVVSSCNLSEARFLLDHFMTMAINKGLQAAQKDSQLKVMEGRLKQTEINSATQNQLLFHMLKEKAEINPELDALLGSALQGRKGLQNDTSVSTSNLMKLCGESRPRSKARRRTTTQMELLYASSGDVSCDSPTGDFSAPLLPLTECLEGLADMQGQTPDPEQTVFPSALAGRPAGICGSRSPTERKQLERSPLNPRKTQEKGPTVSHIPTATHTAPVPTAETKTKSSDYKSLYVRSTTVQHNRFLGVINPVTAPKNSRGVKFQCVYVAEGHTKPVLCVDATDDLLFTGSKDRTCKVWNLVTGQEIMSLADHPSSVVSVRYTSSLVFTVSTAYIKVWDIRDSAKCIRTLTSSGQVGSGDTCSSVRSLSIPPGESQIHQIALNPFGSFLYAAAGSAVRMWDLRKFASTGKLTGHLGLVTCLTVDKLGHGQDVVLTGSKDHHIKMFEVAEGAQGSITSSHTFDPAHQDGVESLAVHRDVFYSSSRDFFIKKWDLASRQLLKQAVSAQPDWVSALGMVPGSPVLLSGCRGGLLRLWHADSLAPLGEVRGHDSPINGLATNSSQLFTASDDRTVKIWETKGSLEDGVH</sequence>
<dbReference type="SMART" id="SM00320">
    <property type="entry name" value="WD40"/>
    <property type="match status" value="7"/>
</dbReference>
<dbReference type="Ensembl" id="ENSMAMT00000047329.1">
    <property type="protein sequence ID" value="ENSMAMP00000050518.1"/>
    <property type="gene ID" value="ENSMAMG00000004560.2"/>
</dbReference>
<keyword evidence="13 17" id="KW-0505">Motor protein</keyword>
<keyword evidence="6" id="KW-0597">Phosphoprotein</keyword>
<evidence type="ECO:0000256" key="10">
    <source>
        <dbReference type="ARBA" id="ARBA00022741"/>
    </source>
</evidence>
<feature type="region of interest" description="Disordered" evidence="19">
    <location>
        <begin position="590"/>
        <end position="627"/>
    </location>
</feature>
<dbReference type="GO" id="GO:0005875">
    <property type="term" value="C:microtubule associated complex"/>
    <property type="evidence" value="ECO:0007669"/>
    <property type="project" value="TreeGrafter"/>
</dbReference>
<evidence type="ECO:0000256" key="7">
    <source>
        <dbReference type="ARBA" id="ARBA00022574"/>
    </source>
</evidence>
<keyword evidence="15" id="KW-0966">Cell projection</keyword>
<dbReference type="CDD" id="cd22263">
    <property type="entry name" value="Rcc_KIF21A"/>
    <property type="match status" value="1"/>
</dbReference>
<feature type="region of interest" description="Disordered" evidence="19">
    <location>
        <begin position="828"/>
        <end position="855"/>
    </location>
</feature>
<dbReference type="SUPFAM" id="SSF50978">
    <property type="entry name" value="WD40 repeat-like"/>
    <property type="match status" value="1"/>
</dbReference>
<evidence type="ECO:0000256" key="19">
    <source>
        <dbReference type="SAM" id="MobiDB-lite"/>
    </source>
</evidence>
<evidence type="ECO:0000256" key="18">
    <source>
        <dbReference type="SAM" id="Coils"/>
    </source>
</evidence>
<feature type="domain" description="Kinesin motor" evidence="20">
    <location>
        <begin position="13"/>
        <end position="372"/>
    </location>
</feature>
<dbReference type="SUPFAM" id="SSF52540">
    <property type="entry name" value="P-loop containing nucleoside triphosphate hydrolases"/>
    <property type="match status" value="1"/>
</dbReference>
<dbReference type="PROSITE" id="PS50082">
    <property type="entry name" value="WD_REPEATS_2"/>
    <property type="match status" value="3"/>
</dbReference>
<evidence type="ECO:0000256" key="15">
    <source>
        <dbReference type="ARBA" id="ARBA00023273"/>
    </source>
</evidence>
<feature type="coiled-coil region" evidence="18">
    <location>
        <begin position="794"/>
        <end position="821"/>
    </location>
</feature>
<evidence type="ECO:0000256" key="13">
    <source>
        <dbReference type="ARBA" id="ARBA00023175"/>
    </source>
</evidence>
<keyword evidence="9" id="KW-0677">Repeat</keyword>
<dbReference type="GO" id="GO:0051231">
    <property type="term" value="P:spindle elongation"/>
    <property type="evidence" value="ECO:0007669"/>
    <property type="project" value="TreeGrafter"/>
</dbReference>
<feature type="region of interest" description="Disordered" evidence="19">
    <location>
        <begin position="1144"/>
        <end position="1195"/>
    </location>
</feature>
<dbReference type="SUPFAM" id="SSF46579">
    <property type="entry name" value="Prefoldin"/>
    <property type="match status" value="1"/>
</dbReference>
<keyword evidence="22" id="KW-1185">Reference proteome</keyword>
<evidence type="ECO:0000313" key="21">
    <source>
        <dbReference type="Ensembl" id="ENSMAMP00000050518.1"/>
    </source>
</evidence>
<feature type="coiled-coil region" evidence="18">
    <location>
        <begin position="634"/>
        <end position="770"/>
    </location>
</feature>
<dbReference type="InterPro" id="IPR019821">
    <property type="entry name" value="Kinesin_motor_CS"/>
</dbReference>
<reference evidence="21" key="1">
    <citation type="submission" date="2025-08" db="UniProtKB">
        <authorList>
            <consortium name="Ensembl"/>
        </authorList>
    </citation>
    <scope>IDENTIFICATION</scope>
</reference>
<dbReference type="GO" id="GO:0005524">
    <property type="term" value="F:ATP binding"/>
    <property type="evidence" value="ECO:0007669"/>
    <property type="project" value="UniProtKB-UniRule"/>
</dbReference>
<dbReference type="GO" id="GO:0008017">
    <property type="term" value="F:microtubule binding"/>
    <property type="evidence" value="ECO:0007669"/>
    <property type="project" value="InterPro"/>
</dbReference>
<dbReference type="InterPro" id="IPR056533">
    <property type="entry name" value="KIF21A/B_hel_1"/>
</dbReference>
<feature type="coiled-coil region" evidence="18">
    <location>
        <begin position="886"/>
        <end position="948"/>
    </location>
</feature>
<feature type="repeat" description="WD" evidence="16">
    <location>
        <begin position="1515"/>
        <end position="1545"/>
    </location>
</feature>
<dbReference type="InterPro" id="IPR001680">
    <property type="entry name" value="WD40_rpt"/>
</dbReference>
<dbReference type="InterPro" id="IPR015943">
    <property type="entry name" value="WD40/YVTN_repeat-like_dom_sf"/>
</dbReference>
<dbReference type="GO" id="GO:0005874">
    <property type="term" value="C:microtubule"/>
    <property type="evidence" value="ECO:0007669"/>
    <property type="project" value="UniProtKB-KW"/>
</dbReference>
<evidence type="ECO:0000256" key="16">
    <source>
        <dbReference type="PROSITE-ProRule" id="PRU00221"/>
    </source>
</evidence>
<evidence type="ECO:0000313" key="22">
    <source>
        <dbReference type="Proteomes" id="UP000261640"/>
    </source>
</evidence>
<dbReference type="GO" id="GO:0007052">
    <property type="term" value="P:mitotic spindle organization"/>
    <property type="evidence" value="ECO:0007669"/>
    <property type="project" value="TreeGrafter"/>
</dbReference>
<dbReference type="CDD" id="cd00200">
    <property type="entry name" value="WD40"/>
    <property type="match status" value="1"/>
</dbReference>
<feature type="repeat" description="WD" evidence="16">
    <location>
        <begin position="1240"/>
        <end position="1279"/>
    </location>
</feature>
<dbReference type="SMART" id="SM00129">
    <property type="entry name" value="KISc"/>
    <property type="match status" value="1"/>
</dbReference>
<keyword evidence="10 17" id="KW-0547">Nucleotide-binding</keyword>
<dbReference type="InterPro" id="IPR019775">
    <property type="entry name" value="WD40_repeat_CS"/>
</dbReference>
<dbReference type="GO" id="GO:0003777">
    <property type="term" value="F:microtubule motor activity"/>
    <property type="evidence" value="ECO:0007669"/>
    <property type="project" value="InterPro"/>
</dbReference>
<reference evidence="21" key="2">
    <citation type="submission" date="2025-09" db="UniProtKB">
        <authorList>
            <consortium name="Ensembl"/>
        </authorList>
    </citation>
    <scope>IDENTIFICATION</scope>
</reference>
<dbReference type="Pfam" id="PF00225">
    <property type="entry name" value="Kinesin"/>
    <property type="match status" value="1"/>
</dbReference>
<dbReference type="PROSITE" id="PS50294">
    <property type="entry name" value="WD_REPEATS_REGION"/>
    <property type="match status" value="2"/>
</dbReference>
<dbReference type="FunFam" id="3.40.850.10:FF:000011">
    <property type="entry name" value="Kinesin family member 21A"/>
    <property type="match status" value="1"/>
</dbReference>
<feature type="binding site" evidence="17">
    <location>
        <begin position="92"/>
        <end position="99"/>
    </location>
    <ligand>
        <name>ATP</name>
        <dbReference type="ChEBI" id="CHEBI:30616"/>
    </ligand>
</feature>
<dbReference type="PROSITE" id="PS00678">
    <property type="entry name" value="WD_REPEATS_1"/>
    <property type="match status" value="1"/>
</dbReference>
<dbReference type="PRINTS" id="PR00380">
    <property type="entry name" value="KINESINHEAVY"/>
</dbReference>
<dbReference type="Gene3D" id="2.130.10.10">
    <property type="entry name" value="YVTN repeat-like/Quinoprotein amine dehydrogenase"/>
    <property type="match status" value="2"/>
</dbReference>
<dbReference type="InterPro" id="IPR001752">
    <property type="entry name" value="Kinesin_motor_dom"/>
</dbReference>
<feature type="coiled-coil region" evidence="18">
    <location>
        <begin position="380"/>
        <end position="559"/>
    </location>
</feature>
<evidence type="ECO:0000256" key="4">
    <source>
        <dbReference type="ARBA" id="ARBA00004624"/>
    </source>
</evidence>
<evidence type="ECO:0000256" key="12">
    <source>
        <dbReference type="ARBA" id="ARBA00023054"/>
    </source>
</evidence>
<dbReference type="GO" id="GO:0030425">
    <property type="term" value="C:dendrite"/>
    <property type="evidence" value="ECO:0007669"/>
    <property type="project" value="UniProtKB-SubCell"/>
</dbReference>
<proteinExistence type="inferred from homology"/>
<dbReference type="Proteomes" id="UP000261640">
    <property type="component" value="Unplaced"/>
</dbReference>
<evidence type="ECO:0000256" key="2">
    <source>
        <dbReference type="ARBA" id="ARBA00004279"/>
    </source>
</evidence>
<organism evidence="21 22">
    <name type="scientific">Mastacembelus armatus</name>
    <name type="common">zig-zag eel</name>
    <dbReference type="NCBI Taxonomy" id="205130"/>
    <lineage>
        <taxon>Eukaryota</taxon>
        <taxon>Metazoa</taxon>
        <taxon>Chordata</taxon>
        <taxon>Craniata</taxon>
        <taxon>Vertebrata</taxon>
        <taxon>Euteleostomi</taxon>
        <taxon>Actinopterygii</taxon>
        <taxon>Neopterygii</taxon>
        <taxon>Teleostei</taxon>
        <taxon>Neoteleostei</taxon>
        <taxon>Acanthomorphata</taxon>
        <taxon>Anabantaria</taxon>
        <taxon>Synbranchiformes</taxon>
        <taxon>Mastacembelidae</taxon>
        <taxon>Mastacembelus</taxon>
    </lineage>
</organism>
<dbReference type="InterPro" id="IPR027640">
    <property type="entry name" value="Kinesin-like_fam"/>
</dbReference>
<name>A0A7N8XCP5_9TELE</name>
<dbReference type="Pfam" id="PF25764">
    <property type="entry name" value="KIF21A_4th"/>
    <property type="match status" value="1"/>
</dbReference>